<gene>
    <name evidence="1" type="ORF">HF577_10345</name>
</gene>
<evidence type="ECO:0000313" key="2">
    <source>
        <dbReference type="Proteomes" id="UP001296706"/>
    </source>
</evidence>
<dbReference type="Proteomes" id="UP001296706">
    <property type="component" value="Unassembled WGS sequence"/>
</dbReference>
<evidence type="ECO:0008006" key="3">
    <source>
        <dbReference type="Google" id="ProtNLM"/>
    </source>
</evidence>
<organism evidence="1 2">
    <name type="scientific">Pseudonocardia xinjiangensis</name>
    <dbReference type="NCBI Taxonomy" id="75289"/>
    <lineage>
        <taxon>Bacteria</taxon>
        <taxon>Bacillati</taxon>
        <taxon>Actinomycetota</taxon>
        <taxon>Actinomycetes</taxon>
        <taxon>Pseudonocardiales</taxon>
        <taxon>Pseudonocardiaceae</taxon>
        <taxon>Pseudonocardia</taxon>
    </lineage>
</organism>
<protein>
    <recommendedName>
        <fullName evidence="3">FAD-binding FR-type domain-containing protein</fullName>
    </recommendedName>
</protein>
<dbReference type="EMBL" id="JAAXKY010000024">
    <property type="protein sequence ID" value="NMH77483.1"/>
    <property type="molecule type" value="Genomic_DNA"/>
</dbReference>
<dbReference type="Gene3D" id="2.40.30.10">
    <property type="entry name" value="Translation factors"/>
    <property type="match status" value="1"/>
</dbReference>
<sequence length="93" mass="10129">MFAVRMIGMESRLYAGADVTADLPWHRFVVADRHQAAADTVSFVLTSDDGAPLPDFTPGQYVTVAVDLSGNGRRLRQFYEAFGAVPWIPCPAA</sequence>
<evidence type="ECO:0000313" key="1">
    <source>
        <dbReference type="EMBL" id="NMH77483.1"/>
    </source>
</evidence>
<proteinExistence type="predicted"/>
<comment type="caution">
    <text evidence="1">The sequence shown here is derived from an EMBL/GenBank/DDBJ whole genome shotgun (WGS) entry which is preliminary data.</text>
</comment>
<dbReference type="InterPro" id="IPR017938">
    <property type="entry name" value="Riboflavin_synthase-like_b-brl"/>
</dbReference>
<accession>A0ABX1RE27</accession>
<reference evidence="1 2" key="1">
    <citation type="submission" date="2020-04" db="EMBL/GenBank/DDBJ databases">
        <authorList>
            <person name="Klaysubun C."/>
            <person name="Duangmal K."/>
            <person name="Lipun K."/>
        </authorList>
    </citation>
    <scope>NUCLEOTIDE SEQUENCE [LARGE SCALE GENOMIC DNA]</scope>
    <source>
        <strain evidence="1 2">JCM 11839</strain>
    </source>
</reference>
<dbReference type="SUPFAM" id="SSF63380">
    <property type="entry name" value="Riboflavin synthase domain-like"/>
    <property type="match status" value="1"/>
</dbReference>
<keyword evidence="2" id="KW-1185">Reference proteome</keyword>
<name>A0ABX1RE27_9PSEU</name>